<accession>A0AAV6LH46</accession>
<sequence>MAASSSASSFSSSVGSWRTGFLTLRDETLNSPPCTTLIHLLNHLIFSHSNTLIAVAPDMPSPEVTSDLMFLMELARNAADSAGVDDMTHTFAELSHLIYNVNRHVSLDINSSCWALMLESFGRMLDTIFAKASRKRVLEGNVVPKAIGQCLETMRCLISVCKRKCLLSEYAELLNFLISIVAYSHGELFCSSSSSVGQRYVAEFGKRIPGYNSLWEVQTATLTMIGDVFSRVGSSLSVDIWKSIVQVLKEVTDVLASKHFLVEDDIMARFYTSLLHCLHLVIMDPKGPLSDYVAGFVAALRLFFTYGIASRSQFVNPLLAGNKKEISSPSLKMNSEESGKSGPAPYRPPHRRKHDLTNLQHLKSQESLSLSDPDYSNLDHTSSDSDYSDSDGSAKDADNIRCSKARVAAIVCIQDLCRGDPKIFTAQWTMLLPSSDVLQPRNRKYEATLMTCLLFDPYLKARMASASTLVAMLDGPASVFLQVAEYKESTKCGSFTALSSSLGQILMQLHTGVLYLIQHETHSVLLVSSFKILMLLISSTPYSRDLVYLSPMVPRAFQVWEDNKQSCLTVQLRNVLIELHFSTLAKSVSKCSATSRGLKMEVSGEQSPSQIQGKLKEDIEDMRIKANQVGHPGVSANAGVSLIQYSRMPENLLPTLISSIRARIEEGFPQRSDQASLLAVAINCLTAALSVSPSSPKVKDLFLAELCRGSVEAQEFSGVLSTIFRFSEAVNNPTISLEALQALRAVSHNYPDIIILCWVQISSTTYGFLRFTSLEDPTRPWKGNIGNVTGSTGEKVITAAIKVLDECLRAISGFKGTEDLSDDKLLDTPFTSDHSRIKKISSAPSYGSESLAVIKDEPEANMSGIEQWSEAIEKHVPLVLLHTSAMVRAASVTCFAGLTSSVFSALPKEKQDFVLHSSINAALKDEVPSVRSAACRAIGVITCFPQISQRVEILGKFIDAAEINSRYSLVLVLFLVSYFCVYSKATSQLIARSIECALRLTMDGDKIKANAVRALGNLSRFVQFSKQSGVDDEPVDGVSLSQIISGAEKLPARSDLGIRQKQQSVLSSFQRAFLDDSLWLGRMVQAFLSCVATGNVKVQWNVCHALSHLFLNETVKLADMDWAPSVFSILLVLLRDSPNYKIRIQAAAALAVPVTTLDYGGSFSDVIQGVELALENLMAQREDENSQAITESHGNGEFYNNGTDQIGESKVSLDSQHLKCGENLMEKITLVSMLCGNEKLEEDVEENQKIYRGFETMFKSVVSSNLVSLHEGSYVIVGVLHIRSWDPVNFNHAAFACPCFKQQSSTYNGFSCQSKYRISADKASFLEEWLKVLCLSLGETSTELESENNCMVNQKKDMISRATWSLAKVYKSRNHMATTHKFEELASSEP</sequence>
<proteinExistence type="predicted"/>
<gene>
    <name evidence="3" type="ORF">RHGRI_006167</name>
</gene>
<feature type="region of interest" description="Disordered" evidence="1">
    <location>
        <begin position="366"/>
        <end position="394"/>
    </location>
</feature>
<evidence type="ECO:0000259" key="2">
    <source>
        <dbReference type="Pfam" id="PF13251"/>
    </source>
</evidence>
<comment type="caution">
    <text evidence="3">The sequence shown here is derived from an EMBL/GenBank/DDBJ whole genome shotgun (WGS) entry which is preliminary data.</text>
</comment>
<feature type="region of interest" description="Disordered" evidence="1">
    <location>
        <begin position="329"/>
        <end position="352"/>
    </location>
</feature>
<dbReference type="InterPro" id="IPR016024">
    <property type="entry name" value="ARM-type_fold"/>
</dbReference>
<evidence type="ECO:0000313" key="3">
    <source>
        <dbReference type="EMBL" id="KAG5563628.1"/>
    </source>
</evidence>
<organism evidence="3 4">
    <name type="scientific">Rhododendron griersonianum</name>
    <dbReference type="NCBI Taxonomy" id="479676"/>
    <lineage>
        <taxon>Eukaryota</taxon>
        <taxon>Viridiplantae</taxon>
        <taxon>Streptophyta</taxon>
        <taxon>Embryophyta</taxon>
        <taxon>Tracheophyta</taxon>
        <taxon>Spermatophyta</taxon>
        <taxon>Magnoliopsida</taxon>
        <taxon>eudicotyledons</taxon>
        <taxon>Gunneridae</taxon>
        <taxon>Pentapetalae</taxon>
        <taxon>asterids</taxon>
        <taxon>Ericales</taxon>
        <taxon>Ericaceae</taxon>
        <taxon>Ericoideae</taxon>
        <taxon>Rhodoreae</taxon>
        <taxon>Rhododendron</taxon>
    </lineage>
</organism>
<keyword evidence="4" id="KW-1185">Reference proteome</keyword>
<evidence type="ECO:0000256" key="1">
    <source>
        <dbReference type="SAM" id="MobiDB-lite"/>
    </source>
</evidence>
<dbReference type="SUPFAM" id="SSF48371">
    <property type="entry name" value="ARM repeat"/>
    <property type="match status" value="1"/>
</dbReference>
<dbReference type="InterPro" id="IPR052107">
    <property type="entry name" value="HEAT6"/>
</dbReference>
<dbReference type="Gene3D" id="1.25.10.10">
    <property type="entry name" value="Leucine-rich Repeat Variant"/>
    <property type="match status" value="2"/>
</dbReference>
<dbReference type="InterPro" id="IPR011989">
    <property type="entry name" value="ARM-like"/>
</dbReference>
<reference evidence="3" key="1">
    <citation type="submission" date="2020-08" db="EMBL/GenBank/DDBJ databases">
        <title>Plant Genome Project.</title>
        <authorList>
            <person name="Zhang R.-G."/>
        </authorList>
    </citation>
    <scope>NUCLEOTIDE SEQUENCE</scope>
    <source>
        <strain evidence="3">WSP0</strain>
        <tissue evidence="3">Leaf</tissue>
    </source>
</reference>
<dbReference type="PANTHER" id="PTHR13366:SF0">
    <property type="entry name" value="HEAT REPEAT-CONTAINING PROTEIN 6"/>
    <property type="match status" value="1"/>
</dbReference>
<dbReference type="PANTHER" id="PTHR13366">
    <property type="entry name" value="MALARIA ANTIGEN-RELATED"/>
    <property type="match status" value="1"/>
</dbReference>
<dbReference type="Proteomes" id="UP000823749">
    <property type="component" value="Chromosome 2"/>
</dbReference>
<protein>
    <recommendedName>
        <fullName evidence="2">DUF4042 domain-containing protein</fullName>
    </recommendedName>
</protein>
<dbReference type="Pfam" id="PF13251">
    <property type="entry name" value="DUF4042"/>
    <property type="match status" value="1"/>
</dbReference>
<dbReference type="InterPro" id="IPR025283">
    <property type="entry name" value="DUF4042"/>
</dbReference>
<feature type="domain" description="DUF4042" evidence="2">
    <location>
        <begin position="404"/>
        <end position="544"/>
    </location>
</feature>
<dbReference type="EMBL" id="JACTNZ010000002">
    <property type="protein sequence ID" value="KAG5563628.1"/>
    <property type="molecule type" value="Genomic_DNA"/>
</dbReference>
<name>A0AAV6LH46_9ERIC</name>
<evidence type="ECO:0000313" key="4">
    <source>
        <dbReference type="Proteomes" id="UP000823749"/>
    </source>
</evidence>